<protein>
    <submittedName>
        <fullName evidence="1">Uncharacterized protein</fullName>
    </submittedName>
</protein>
<evidence type="ECO:0000313" key="2">
    <source>
        <dbReference type="Proteomes" id="UP001150603"/>
    </source>
</evidence>
<sequence length="213" mass="23617">MRSAQTFVLFLLNALALVSASETFDVYHNLNPSEFVQRGELRVLDDGTTAYQAVSIQHPPVLPTDEIALPDASKQYALVLRSSKTGSQYVLPVDRCRLGGQKKVDEVFIVHEDEQNEPFHIDYSAGSRESCKGGLGVESNLEFVTKIMLRKREVGAAPKLAFAATIDTATGKEQKPEEDKGFFAKYWYYIVPVMLLLLVSGDDGQQAEGNTRK</sequence>
<name>A0ACC1JAD5_9FUNG</name>
<keyword evidence="2" id="KW-1185">Reference proteome</keyword>
<proteinExistence type="predicted"/>
<comment type="caution">
    <text evidence="1">The sequence shown here is derived from an EMBL/GenBank/DDBJ whole genome shotgun (WGS) entry which is preliminary data.</text>
</comment>
<dbReference type="Proteomes" id="UP001150603">
    <property type="component" value="Unassembled WGS sequence"/>
</dbReference>
<reference evidence="1" key="1">
    <citation type="submission" date="2022-07" db="EMBL/GenBank/DDBJ databases">
        <title>Phylogenomic reconstructions and comparative analyses of Kickxellomycotina fungi.</title>
        <authorList>
            <person name="Reynolds N.K."/>
            <person name="Stajich J.E."/>
            <person name="Barry K."/>
            <person name="Grigoriev I.V."/>
            <person name="Crous P."/>
            <person name="Smith M.E."/>
        </authorList>
    </citation>
    <scope>NUCLEOTIDE SEQUENCE</scope>
    <source>
        <strain evidence="1">NRRL 5244</strain>
    </source>
</reference>
<evidence type="ECO:0000313" key="1">
    <source>
        <dbReference type="EMBL" id="KAJ1943783.1"/>
    </source>
</evidence>
<gene>
    <name evidence="1" type="ORF">FBU59_002800</name>
</gene>
<accession>A0ACC1JAD5</accession>
<dbReference type="EMBL" id="JANBPW010001625">
    <property type="protein sequence ID" value="KAJ1943783.1"/>
    <property type="molecule type" value="Genomic_DNA"/>
</dbReference>
<organism evidence="1 2">
    <name type="scientific">Linderina macrospora</name>
    <dbReference type="NCBI Taxonomy" id="4868"/>
    <lineage>
        <taxon>Eukaryota</taxon>
        <taxon>Fungi</taxon>
        <taxon>Fungi incertae sedis</taxon>
        <taxon>Zoopagomycota</taxon>
        <taxon>Kickxellomycotina</taxon>
        <taxon>Kickxellomycetes</taxon>
        <taxon>Kickxellales</taxon>
        <taxon>Kickxellaceae</taxon>
        <taxon>Linderina</taxon>
    </lineage>
</organism>